<comment type="caution">
    <text evidence="2">The sequence shown here is derived from an EMBL/GenBank/DDBJ whole genome shotgun (WGS) entry which is preliminary data.</text>
</comment>
<protein>
    <submittedName>
        <fullName evidence="2">Uncharacterized protein</fullName>
    </submittedName>
</protein>
<gene>
    <name evidence="2" type="ORF">NKR19_g3403</name>
</gene>
<feature type="region of interest" description="Disordered" evidence="1">
    <location>
        <begin position="1"/>
        <end position="100"/>
    </location>
</feature>
<dbReference type="Proteomes" id="UP001174691">
    <property type="component" value="Unassembled WGS sequence"/>
</dbReference>
<proteinExistence type="predicted"/>
<feature type="region of interest" description="Disordered" evidence="1">
    <location>
        <begin position="154"/>
        <end position="179"/>
    </location>
</feature>
<accession>A0AA38VM50</accession>
<name>A0AA38VM50_9PEZI</name>
<organism evidence="2 3">
    <name type="scientific">Coniochaeta hoffmannii</name>
    <dbReference type="NCBI Taxonomy" id="91930"/>
    <lineage>
        <taxon>Eukaryota</taxon>
        <taxon>Fungi</taxon>
        <taxon>Dikarya</taxon>
        <taxon>Ascomycota</taxon>
        <taxon>Pezizomycotina</taxon>
        <taxon>Sordariomycetes</taxon>
        <taxon>Sordariomycetidae</taxon>
        <taxon>Coniochaetales</taxon>
        <taxon>Coniochaetaceae</taxon>
        <taxon>Coniochaeta</taxon>
    </lineage>
</organism>
<reference evidence="2" key="1">
    <citation type="submission" date="2022-07" db="EMBL/GenBank/DDBJ databases">
        <title>Fungi with potential for degradation of polypropylene.</title>
        <authorList>
            <person name="Gostincar C."/>
        </authorList>
    </citation>
    <scope>NUCLEOTIDE SEQUENCE</scope>
    <source>
        <strain evidence="2">EXF-13287</strain>
    </source>
</reference>
<keyword evidence="3" id="KW-1185">Reference proteome</keyword>
<evidence type="ECO:0000313" key="2">
    <source>
        <dbReference type="EMBL" id="KAJ9158351.1"/>
    </source>
</evidence>
<feature type="compositionally biased region" description="Basic and acidic residues" evidence="1">
    <location>
        <begin position="163"/>
        <end position="179"/>
    </location>
</feature>
<feature type="compositionally biased region" description="Low complexity" evidence="1">
    <location>
        <begin position="22"/>
        <end position="39"/>
    </location>
</feature>
<feature type="compositionally biased region" description="Low complexity" evidence="1">
    <location>
        <begin position="1"/>
        <end position="11"/>
    </location>
</feature>
<sequence length="179" mass="20132">MDSGSSSASSSPAFRSTVFKHQLLTPQQRYKQQQLQREQMMADKAASAAERVRRDRMSRGKDPFCSDEEASDETEHVSRNSPAKYRLGGGAEQEDFGKKERREKAIAYLSTPELLMMYAQSSNDSIAGARLHFMKMMCGYDEQSINEANAYYAGNATSRHSRQARDTDRRRGGDRASGQ</sequence>
<feature type="compositionally biased region" description="Basic and acidic residues" evidence="1">
    <location>
        <begin position="50"/>
        <end position="64"/>
    </location>
</feature>
<evidence type="ECO:0000256" key="1">
    <source>
        <dbReference type="SAM" id="MobiDB-lite"/>
    </source>
</evidence>
<dbReference type="EMBL" id="JANBVN010000037">
    <property type="protein sequence ID" value="KAJ9158351.1"/>
    <property type="molecule type" value="Genomic_DNA"/>
</dbReference>
<dbReference type="AlphaFoldDB" id="A0AA38VM50"/>
<evidence type="ECO:0000313" key="3">
    <source>
        <dbReference type="Proteomes" id="UP001174691"/>
    </source>
</evidence>